<evidence type="ECO:0000256" key="6">
    <source>
        <dbReference type="ARBA" id="ARBA00022694"/>
    </source>
</evidence>
<evidence type="ECO:0000313" key="17">
    <source>
        <dbReference type="EMBL" id="GHA18317.1"/>
    </source>
</evidence>
<dbReference type="CDD" id="cd02801">
    <property type="entry name" value="DUS_like_FMN"/>
    <property type="match status" value="1"/>
</dbReference>
<evidence type="ECO:0000256" key="12">
    <source>
        <dbReference type="HAMAP-Rule" id="MF_02042"/>
    </source>
</evidence>
<comment type="function">
    <text evidence="2 12 13">Catalyzes the synthesis of 5,6-dihydrouridine (D), a modified base found in the D-loop of most tRNAs, via the reduction of the C5-C6 double bond in target uridines.</text>
</comment>
<dbReference type="Gene3D" id="1.10.1200.80">
    <property type="entry name" value="Putative flavin oxidoreducatase, domain 2"/>
    <property type="match status" value="1"/>
</dbReference>
<protein>
    <recommendedName>
        <fullName evidence="12">tRNA-dihydrouridine synthase B</fullName>
        <ecNumber evidence="12">1.3.1.-</ecNumber>
    </recommendedName>
</protein>
<dbReference type="PROSITE" id="PS01136">
    <property type="entry name" value="UPF0034"/>
    <property type="match status" value="1"/>
</dbReference>
<dbReference type="GO" id="GO:0017150">
    <property type="term" value="F:tRNA dihydrouridine synthase activity"/>
    <property type="evidence" value="ECO:0007669"/>
    <property type="project" value="UniProtKB-UniRule"/>
</dbReference>
<dbReference type="InterPro" id="IPR001269">
    <property type="entry name" value="DUS_fam"/>
</dbReference>
<dbReference type="Gene3D" id="3.20.20.70">
    <property type="entry name" value="Aldolase class I"/>
    <property type="match status" value="1"/>
</dbReference>
<feature type="binding site" evidence="15">
    <location>
        <position position="169"/>
    </location>
    <ligand>
        <name>FMN</name>
        <dbReference type="ChEBI" id="CHEBI:58210"/>
    </ligand>
</feature>
<evidence type="ECO:0000256" key="14">
    <source>
        <dbReference type="PIRSR" id="PIRSR006621-1"/>
    </source>
</evidence>
<dbReference type="GO" id="GO:0010181">
    <property type="term" value="F:FMN binding"/>
    <property type="evidence" value="ECO:0007669"/>
    <property type="project" value="UniProtKB-UniRule"/>
</dbReference>
<dbReference type="Proteomes" id="UP000614811">
    <property type="component" value="Unassembled WGS sequence"/>
</dbReference>
<dbReference type="NCBIfam" id="TIGR00737">
    <property type="entry name" value="nifR3_yhdG"/>
    <property type="match status" value="1"/>
</dbReference>
<proteinExistence type="inferred from homology"/>
<keyword evidence="4 12" id="KW-0285">Flavoprotein</keyword>
<reference evidence="17" key="1">
    <citation type="journal article" date="2014" name="Int. J. Syst. Evol. Microbiol.">
        <title>Complete genome sequence of Corynebacterium casei LMG S-19264T (=DSM 44701T), isolated from a smear-ripened cheese.</title>
        <authorList>
            <consortium name="US DOE Joint Genome Institute (JGI-PGF)"/>
            <person name="Walter F."/>
            <person name="Albersmeier A."/>
            <person name="Kalinowski J."/>
            <person name="Ruckert C."/>
        </authorList>
    </citation>
    <scope>NUCLEOTIDE SEQUENCE</scope>
    <source>
        <strain evidence="17">KCTC 12711</strain>
    </source>
</reference>
<evidence type="ECO:0000256" key="15">
    <source>
        <dbReference type="PIRSR" id="PIRSR006621-2"/>
    </source>
</evidence>
<keyword evidence="18" id="KW-1185">Reference proteome</keyword>
<evidence type="ECO:0000256" key="13">
    <source>
        <dbReference type="PIRNR" id="PIRNR006621"/>
    </source>
</evidence>
<dbReference type="EMBL" id="BMXA01000007">
    <property type="protein sequence ID" value="GHA18317.1"/>
    <property type="molecule type" value="Genomic_DNA"/>
</dbReference>
<feature type="active site" description="Proton donor" evidence="12 14">
    <location>
        <position position="100"/>
    </location>
</feature>
<dbReference type="GO" id="GO:0000049">
    <property type="term" value="F:tRNA binding"/>
    <property type="evidence" value="ECO:0007669"/>
    <property type="project" value="UniProtKB-UniRule"/>
</dbReference>
<keyword evidence="5 12" id="KW-0288">FMN</keyword>
<dbReference type="AlphaFoldDB" id="A0A918RZL2"/>
<dbReference type="RefSeq" id="WP_189402517.1">
    <property type="nucleotide sequence ID" value="NZ_BMXA01000007.1"/>
</dbReference>
<keyword evidence="15" id="KW-0547">Nucleotide-binding</keyword>
<evidence type="ECO:0000256" key="5">
    <source>
        <dbReference type="ARBA" id="ARBA00022643"/>
    </source>
</evidence>
<evidence type="ECO:0000259" key="16">
    <source>
        <dbReference type="Pfam" id="PF01207"/>
    </source>
</evidence>
<accession>A0A918RZL2</accession>
<keyword evidence="6 12" id="KW-0819">tRNA processing</keyword>
<comment type="catalytic activity">
    <reaction evidence="10 12">
        <text>a 5,6-dihydrouridine in tRNA + NADP(+) = a uridine in tRNA + NADPH + H(+)</text>
        <dbReference type="Rhea" id="RHEA:23624"/>
        <dbReference type="Rhea" id="RHEA-COMP:13339"/>
        <dbReference type="Rhea" id="RHEA-COMP:13887"/>
        <dbReference type="ChEBI" id="CHEBI:15378"/>
        <dbReference type="ChEBI" id="CHEBI:57783"/>
        <dbReference type="ChEBI" id="CHEBI:58349"/>
        <dbReference type="ChEBI" id="CHEBI:65315"/>
        <dbReference type="ChEBI" id="CHEBI:74443"/>
    </reaction>
</comment>
<gene>
    <name evidence="12 17" type="primary">dusB</name>
    <name evidence="17" type="ORF">GCM10008090_29880</name>
</gene>
<dbReference type="HAMAP" id="MF_02042">
    <property type="entry name" value="DusB_subfam"/>
    <property type="match status" value="1"/>
</dbReference>
<evidence type="ECO:0000256" key="9">
    <source>
        <dbReference type="ARBA" id="ARBA00023002"/>
    </source>
</evidence>
<keyword evidence="9 12" id="KW-0560">Oxidoreductase</keyword>
<keyword evidence="3 12" id="KW-0820">tRNA-binding</keyword>
<evidence type="ECO:0000256" key="4">
    <source>
        <dbReference type="ARBA" id="ARBA00022630"/>
    </source>
</evidence>
<dbReference type="InterPro" id="IPR004652">
    <property type="entry name" value="DusB-like"/>
</dbReference>
<feature type="binding site" evidence="12 15">
    <location>
        <begin position="16"/>
        <end position="18"/>
    </location>
    <ligand>
        <name>FMN</name>
        <dbReference type="ChEBI" id="CHEBI:58210"/>
    </ligand>
</feature>
<comment type="catalytic activity">
    <reaction evidence="11 12">
        <text>a 5,6-dihydrouridine in tRNA + NAD(+) = a uridine in tRNA + NADH + H(+)</text>
        <dbReference type="Rhea" id="RHEA:54452"/>
        <dbReference type="Rhea" id="RHEA-COMP:13339"/>
        <dbReference type="Rhea" id="RHEA-COMP:13887"/>
        <dbReference type="ChEBI" id="CHEBI:15378"/>
        <dbReference type="ChEBI" id="CHEBI:57540"/>
        <dbReference type="ChEBI" id="CHEBI:57945"/>
        <dbReference type="ChEBI" id="CHEBI:65315"/>
        <dbReference type="ChEBI" id="CHEBI:74443"/>
    </reaction>
</comment>
<dbReference type="PANTHER" id="PTHR45846">
    <property type="entry name" value="TRNA-DIHYDROURIDINE(47) SYNTHASE [NAD(P)(+)]-LIKE"/>
    <property type="match status" value="1"/>
</dbReference>
<feature type="domain" description="DUS-like FMN-binding" evidence="16">
    <location>
        <begin position="14"/>
        <end position="316"/>
    </location>
</feature>
<sequence>MQIGPYQLVNPVIAAPMAGVTDKPYRQVCRDHGAGMVVSEMITSQSGLRDSAKTKFRSDLDGEPEPVVVQIVGTEPDELASAAQFNVANGAQIIDINMGCPAKKVCKKAAGSALLANEQLVSEILTRVVEAVDVPVTVKIRTGIAPDRRNAVTIGRIAEQAGISAITIHGRTKACKFDGQAEYDTIAEVKQQLSIPVVLNGDIASPEAARIALKHTQADAVMIGRAAQGQPWLYRQVADYLTTGQHTTAPDLETRVKTILNHVNAVHEFYGPGMGVRLARKHIKWYLAHWPVSIDDQARRAITTTDNAAQQRNLLAQFLTFSQLNLAA</sequence>
<evidence type="ECO:0000256" key="8">
    <source>
        <dbReference type="ARBA" id="ARBA00022884"/>
    </source>
</evidence>
<keyword evidence="8 12" id="KW-0694">RNA-binding</keyword>
<comment type="similarity">
    <text evidence="13">Belongs to the dus family.</text>
</comment>
<evidence type="ECO:0000256" key="10">
    <source>
        <dbReference type="ARBA" id="ARBA00048205"/>
    </source>
</evidence>
<dbReference type="InterPro" id="IPR032887">
    <property type="entry name" value="DusB"/>
</dbReference>
<keyword evidence="7 12" id="KW-0521">NADP</keyword>
<dbReference type="PIRSF" id="PIRSF006621">
    <property type="entry name" value="Dus"/>
    <property type="match status" value="1"/>
</dbReference>
<feature type="binding site" evidence="12">
    <location>
        <begin position="200"/>
        <end position="202"/>
    </location>
    <ligand>
        <name>FMN</name>
        <dbReference type="ChEBI" id="CHEBI:58210"/>
    </ligand>
</feature>
<evidence type="ECO:0000256" key="7">
    <source>
        <dbReference type="ARBA" id="ARBA00022857"/>
    </source>
</evidence>
<dbReference type="GO" id="GO:0050660">
    <property type="term" value="F:flavin adenine dinucleotide binding"/>
    <property type="evidence" value="ECO:0007669"/>
    <property type="project" value="InterPro"/>
</dbReference>
<dbReference type="SUPFAM" id="SSF51395">
    <property type="entry name" value="FMN-linked oxidoreductases"/>
    <property type="match status" value="1"/>
</dbReference>
<feature type="binding site" evidence="12 15">
    <location>
        <begin position="224"/>
        <end position="225"/>
    </location>
    <ligand>
        <name>FMN</name>
        <dbReference type="ChEBI" id="CHEBI:58210"/>
    </ligand>
</feature>
<dbReference type="PANTHER" id="PTHR45846:SF1">
    <property type="entry name" value="TRNA-DIHYDROURIDINE(47) SYNTHASE [NAD(P)(+)]-LIKE"/>
    <property type="match status" value="1"/>
</dbReference>
<comment type="similarity">
    <text evidence="12">Belongs to the Dus family. DusB subfamily.</text>
</comment>
<evidence type="ECO:0000256" key="2">
    <source>
        <dbReference type="ARBA" id="ARBA00002790"/>
    </source>
</evidence>
<feature type="binding site" evidence="12 15">
    <location>
        <position position="139"/>
    </location>
    <ligand>
        <name>FMN</name>
        <dbReference type="ChEBI" id="CHEBI:58210"/>
    </ligand>
</feature>
<name>A0A918RZL2_9GAMM</name>
<organism evidence="17 18">
    <name type="scientific">Arenicella chitinivorans</name>
    <dbReference type="NCBI Taxonomy" id="1329800"/>
    <lineage>
        <taxon>Bacteria</taxon>
        <taxon>Pseudomonadati</taxon>
        <taxon>Pseudomonadota</taxon>
        <taxon>Gammaproteobacteria</taxon>
        <taxon>Arenicellales</taxon>
        <taxon>Arenicellaceae</taxon>
        <taxon>Arenicella</taxon>
    </lineage>
</organism>
<reference evidence="17" key="2">
    <citation type="submission" date="2020-09" db="EMBL/GenBank/DDBJ databases">
        <authorList>
            <person name="Sun Q."/>
            <person name="Kim S."/>
        </authorList>
    </citation>
    <scope>NUCLEOTIDE SEQUENCE</scope>
    <source>
        <strain evidence="17">KCTC 12711</strain>
    </source>
</reference>
<evidence type="ECO:0000313" key="18">
    <source>
        <dbReference type="Proteomes" id="UP000614811"/>
    </source>
</evidence>
<dbReference type="InterPro" id="IPR024036">
    <property type="entry name" value="tRNA-dHydroUridine_Synthase_C"/>
</dbReference>
<evidence type="ECO:0000256" key="1">
    <source>
        <dbReference type="ARBA" id="ARBA00001917"/>
    </source>
</evidence>
<dbReference type="InterPro" id="IPR035587">
    <property type="entry name" value="DUS-like_FMN-bd"/>
</dbReference>
<dbReference type="InterPro" id="IPR013785">
    <property type="entry name" value="Aldolase_TIM"/>
</dbReference>
<comment type="caution">
    <text evidence="17">The sequence shown here is derived from an EMBL/GenBank/DDBJ whole genome shotgun (WGS) entry which is preliminary data.</text>
</comment>
<dbReference type="EC" id="1.3.1.-" evidence="12"/>
<dbReference type="InterPro" id="IPR018517">
    <property type="entry name" value="tRNA_hU_synthase_CS"/>
</dbReference>
<comment type="cofactor">
    <cofactor evidence="1 12 13 15">
        <name>FMN</name>
        <dbReference type="ChEBI" id="CHEBI:58210"/>
    </cofactor>
</comment>
<dbReference type="Pfam" id="PF01207">
    <property type="entry name" value="Dus"/>
    <property type="match status" value="1"/>
</dbReference>
<feature type="binding site" evidence="12 15">
    <location>
        <position position="70"/>
    </location>
    <ligand>
        <name>FMN</name>
        <dbReference type="ChEBI" id="CHEBI:58210"/>
    </ligand>
</feature>
<evidence type="ECO:0000256" key="3">
    <source>
        <dbReference type="ARBA" id="ARBA00022555"/>
    </source>
</evidence>
<evidence type="ECO:0000256" key="11">
    <source>
        <dbReference type="ARBA" id="ARBA00048802"/>
    </source>
</evidence>